<feature type="region of interest" description="Disordered" evidence="1">
    <location>
        <begin position="124"/>
        <end position="166"/>
    </location>
</feature>
<gene>
    <name evidence="4" type="primary">Necator_chrV.g20871</name>
    <name evidence="4" type="ORF">RB195_016078</name>
</gene>
<protein>
    <submittedName>
        <fullName evidence="4">Uncharacterized protein</fullName>
    </submittedName>
</protein>
<dbReference type="Proteomes" id="UP001303046">
    <property type="component" value="Unassembled WGS sequence"/>
</dbReference>
<name>A0ABR1E7Q6_NECAM</name>
<reference evidence="4 5" key="1">
    <citation type="submission" date="2023-08" db="EMBL/GenBank/DDBJ databases">
        <title>A Necator americanus chromosomal reference genome.</title>
        <authorList>
            <person name="Ilik V."/>
            <person name="Petrzelkova K.J."/>
            <person name="Pardy F."/>
            <person name="Fuh T."/>
            <person name="Niatou-Singa F.S."/>
            <person name="Gouil Q."/>
            <person name="Baker L."/>
            <person name="Ritchie M.E."/>
            <person name="Jex A.R."/>
            <person name="Gazzola D."/>
            <person name="Li H."/>
            <person name="Toshio Fujiwara R."/>
            <person name="Zhan B."/>
            <person name="Aroian R.V."/>
            <person name="Pafco B."/>
            <person name="Schwarz E.M."/>
        </authorList>
    </citation>
    <scope>NUCLEOTIDE SEQUENCE [LARGE SCALE GENOMIC DNA]</scope>
    <source>
        <strain evidence="4 5">Aroian</strain>
        <tissue evidence="4">Whole animal</tissue>
    </source>
</reference>
<feature type="compositionally biased region" description="Polar residues" evidence="1">
    <location>
        <begin position="131"/>
        <end position="149"/>
    </location>
</feature>
<feature type="compositionally biased region" description="Basic and acidic residues" evidence="1">
    <location>
        <begin position="212"/>
        <end position="235"/>
    </location>
</feature>
<feature type="signal peptide" evidence="3">
    <location>
        <begin position="1"/>
        <end position="22"/>
    </location>
</feature>
<comment type="caution">
    <text evidence="4">The sequence shown here is derived from an EMBL/GenBank/DDBJ whole genome shotgun (WGS) entry which is preliminary data.</text>
</comment>
<feature type="compositionally biased region" description="Low complexity" evidence="1">
    <location>
        <begin position="236"/>
        <end position="251"/>
    </location>
</feature>
<evidence type="ECO:0000313" key="4">
    <source>
        <dbReference type="EMBL" id="KAK6758635.1"/>
    </source>
</evidence>
<evidence type="ECO:0000313" key="5">
    <source>
        <dbReference type="Proteomes" id="UP001303046"/>
    </source>
</evidence>
<evidence type="ECO:0000256" key="3">
    <source>
        <dbReference type="SAM" id="SignalP"/>
    </source>
</evidence>
<keyword evidence="2" id="KW-0812">Transmembrane</keyword>
<dbReference type="EMBL" id="JAVFWL010000005">
    <property type="protein sequence ID" value="KAK6758635.1"/>
    <property type="molecule type" value="Genomic_DNA"/>
</dbReference>
<keyword evidence="3" id="KW-0732">Signal</keyword>
<proteinExistence type="predicted"/>
<evidence type="ECO:0000256" key="1">
    <source>
        <dbReference type="SAM" id="MobiDB-lite"/>
    </source>
</evidence>
<keyword evidence="5" id="KW-1185">Reference proteome</keyword>
<accession>A0ABR1E7Q6</accession>
<feature type="region of interest" description="Disordered" evidence="1">
    <location>
        <begin position="207"/>
        <end position="273"/>
    </location>
</feature>
<feature type="transmembrane region" description="Helical" evidence="2">
    <location>
        <begin position="175"/>
        <end position="202"/>
    </location>
</feature>
<feature type="chain" id="PRO_5045758361" evidence="3">
    <location>
        <begin position="23"/>
        <end position="273"/>
    </location>
</feature>
<feature type="compositionally biased region" description="Basic and acidic residues" evidence="1">
    <location>
        <begin position="151"/>
        <end position="164"/>
    </location>
</feature>
<evidence type="ECO:0000256" key="2">
    <source>
        <dbReference type="SAM" id="Phobius"/>
    </source>
</evidence>
<keyword evidence="2" id="KW-1133">Transmembrane helix</keyword>
<organism evidence="4 5">
    <name type="scientific">Necator americanus</name>
    <name type="common">Human hookworm</name>
    <dbReference type="NCBI Taxonomy" id="51031"/>
    <lineage>
        <taxon>Eukaryota</taxon>
        <taxon>Metazoa</taxon>
        <taxon>Ecdysozoa</taxon>
        <taxon>Nematoda</taxon>
        <taxon>Chromadorea</taxon>
        <taxon>Rhabditida</taxon>
        <taxon>Rhabditina</taxon>
        <taxon>Rhabditomorpha</taxon>
        <taxon>Strongyloidea</taxon>
        <taxon>Ancylostomatidae</taxon>
        <taxon>Bunostominae</taxon>
        <taxon>Necator</taxon>
    </lineage>
</organism>
<sequence>MVRGCAIFSQLLLLYVVRDTWGLRCYVGVLGQPQSRTALGKICGVIFNLPCRGVGYYDQFNANVTRSLCTKTPHTFACYCFTDLCNMNISAFREIWKSSPEYTTRGSYHRCFRQNFTDKFVTQPGDDTDTETTVINTEESTSEKAQTTPFDHLRKDMKRSDRTKSSSNGDFNFDLFIFLILAIVAVILLIAIIPALILCIVIKSKRSRSRTPRNEGGESQKSLRTDRSKKSEESAKTSSTKSTNTRSSTKSHGNNRPESANKNTCNTKSRSNR</sequence>
<keyword evidence="2" id="KW-0472">Membrane</keyword>
<feature type="compositionally biased region" description="Polar residues" evidence="1">
    <location>
        <begin position="252"/>
        <end position="273"/>
    </location>
</feature>